<gene>
    <name evidence="2" type="primary">KAFR0J00450</name>
    <name evidence="2" type="ORF">KAFR_0J00450</name>
</gene>
<dbReference type="EMBL" id="HE650830">
    <property type="protein sequence ID" value="CCF60113.1"/>
    <property type="molecule type" value="Genomic_DNA"/>
</dbReference>
<keyword evidence="1" id="KW-1133">Transmembrane helix</keyword>
<dbReference type="eggNOG" id="ENOG502QWA5">
    <property type="taxonomic scope" value="Eukaryota"/>
</dbReference>
<evidence type="ECO:0000313" key="3">
    <source>
        <dbReference type="Proteomes" id="UP000005220"/>
    </source>
</evidence>
<dbReference type="Proteomes" id="UP000005220">
    <property type="component" value="Chromosome 10"/>
</dbReference>
<evidence type="ECO:0000256" key="1">
    <source>
        <dbReference type="SAM" id="Phobius"/>
    </source>
</evidence>
<name>H2B0G3_KAZAF</name>
<dbReference type="OrthoDB" id="4138492at2759"/>
<accession>H2B0G3</accession>
<dbReference type="RefSeq" id="XP_003959248.1">
    <property type="nucleotide sequence ID" value="XM_003959199.1"/>
</dbReference>
<sequence>MEWLSLLVTIAVTVIISGWLVSNYILDFKRDLSYVALHEQSNMSTVRKENETAHYRNFLVPSGFPLTAGLGLSLGYRVRNGNFGDVWNAVMDLSNANSISFNSKSYSLSEINGMAKHILHSCFSKGDTAGGIGINVSPLTLEGFVISIAAMMGSLETNRVIPHLLASIPRHKMDTVDTLVLDSWHSYKMLNGSEHFWKLIIVCENSNEKAPKDVSDNVINFKQLIEGYHNDSDFKYTPPTDNSDDLKPFLNITSQWNTSTAFSHMNLVSSMAAFIKNFPADHSLTENDIITTLGYTSDVDMGLQMWCKTLAVLLHGGSARFLTDSETLSPSSSSPSKSLIDTLKSSTLLLIKSDILNKITKNIFPSQTTLFQSVKESWATTLLSEGIFTKMAQSNSNLFDSMRCIYLMETLVESDIISSFHQAEVKIPKLRSGQLKDTFSTTRLNRLRANFGSRLVVELYCPYIVIGPLSQTNFFDYRVFPQSLDTNFVCTGALSTSLEGKIIATDSNPNLDITKRQGMLCIRGFTIGKPIEKNRLENAATISKELANGEGWMPLVGVFGLWGQDGCLYLYK</sequence>
<evidence type="ECO:0000313" key="2">
    <source>
        <dbReference type="EMBL" id="CCF60113.1"/>
    </source>
</evidence>
<proteinExistence type="predicted"/>
<keyword evidence="1" id="KW-0812">Transmembrane</keyword>
<dbReference type="AlphaFoldDB" id="H2B0G3"/>
<feature type="transmembrane region" description="Helical" evidence="1">
    <location>
        <begin position="6"/>
        <end position="26"/>
    </location>
</feature>
<dbReference type="FunCoup" id="H2B0G3">
    <property type="interactions" value="47"/>
</dbReference>
<dbReference type="KEGG" id="kaf:KAFR_0J00450"/>
<dbReference type="HOGENOM" id="CLU_042082_0_0_1"/>
<dbReference type="GeneID" id="13883763"/>
<keyword evidence="3" id="KW-1185">Reference proteome</keyword>
<reference evidence="2 3" key="1">
    <citation type="journal article" date="2011" name="Proc. Natl. Acad. Sci. U.S.A.">
        <title>Evolutionary erosion of yeast sex chromosomes by mating-type switching accidents.</title>
        <authorList>
            <person name="Gordon J.L."/>
            <person name="Armisen D."/>
            <person name="Proux-Wera E."/>
            <person name="Oheigeartaigh S.S."/>
            <person name="Byrne K.P."/>
            <person name="Wolfe K.H."/>
        </authorList>
    </citation>
    <scope>NUCLEOTIDE SEQUENCE [LARGE SCALE GENOMIC DNA]</scope>
    <source>
        <strain evidence="3">ATCC 22294 / BCRC 22015 / CBS 2517 / CECT 1963 / NBRC 1671 / NRRL Y-8276</strain>
    </source>
</reference>
<keyword evidence="1" id="KW-0472">Membrane</keyword>
<dbReference type="InParanoid" id="H2B0G3"/>
<dbReference type="STRING" id="1071382.H2B0G3"/>
<organism evidence="2 3">
    <name type="scientific">Kazachstania africana (strain ATCC 22294 / BCRC 22015 / CBS 2517 / CECT 1963 / NBRC 1671 / NRRL Y-8276)</name>
    <name type="common">Yeast</name>
    <name type="synonym">Kluyveromyces africanus</name>
    <dbReference type="NCBI Taxonomy" id="1071382"/>
    <lineage>
        <taxon>Eukaryota</taxon>
        <taxon>Fungi</taxon>
        <taxon>Dikarya</taxon>
        <taxon>Ascomycota</taxon>
        <taxon>Saccharomycotina</taxon>
        <taxon>Saccharomycetes</taxon>
        <taxon>Saccharomycetales</taxon>
        <taxon>Saccharomycetaceae</taxon>
        <taxon>Kazachstania</taxon>
    </lineage>
</organism>
<protein>
    <submittedName>
        <fullName evidence="2">Uncharacterized protein</fullName>
    </submittedName>
</protein>